<dbReference type="GO" id="GO:0006508">
    <property type="term" value="P:proteolysis"/>
    <property type="evidence" value="ECO:0007669"/>
    <property type="project" value="InterPro"/>
</dbReference>
<feature type="domain" description="D-alanyl-D-alanine carboxypeptidase-like core" evidence="1">
    <location>
        <begin position="9"/>
        <end position="104"/>
    </location>
</feature>
<evidence type="ECO:0000259" key="1">
    <source>
        <dbReference type="Pfam" id="PF02557"/>
    </source>
</evidence>
<dbReference type="InterPro" id="IPR009045">
    <property type="entry name" value="Zn_M74/Hedgehog-like"/>
</dbReference>
<name>A0AA51RUX1_9GAMM</name>
<dbReference type="Proteomes" id="UP001239782">
    <property type="component" value="Chromosome"/>
</dbReference>
<dbReference type="SUPFAM" id="SSF55166">
    <property type="entry name" value="Hedgehog/DD-peptidase"/>
    <property type="match status" value="1"/>
</dbReference>
<reference evidence="2 3" key="1">
    <citation type="submission" date="2023-08" db="EMBL/GenBank/DDBJ databases">
        <title>Pleionea litopenaei sp. nov., isolated from stomach of juvenile Litopenaeus vannamei.</title>
        <authorList>
            <person name="Rho A.M."/>
            <person name="Hwang C.Y."/>
        </authorList>
    </citation>
    <scope>NUCLEOTIDE SEQUENCE [LARGE SCALE GENOMIC DNA]</scope>
    <source>
        <strain evidence="2 3">HL-JVS1</strain>
    </source>
</reference>
<dbReference type="Gene3D" id="3.30.1380.10">
    <property type="match status" value="1"/>
</dbReference>
<keyword evidence="3" id="KW-1185">Reference proteome</keyword>
<evidence type="ECO:0000313" key="3">
    <source>
        <dbReference type="Proteomes" id="UP001239782"/>
    </source>
</evidence>
<organism evidence="2 3">
    <name type="scientific">Pleionea litopenaei</name>
    <dbReference type="NCBI Taxonomy" id="3070815"/>
    <lineage>
        <taxon>Bacteria</taxon>
        <taxon>Pseudomonadati</taxon>
        <taxon>Pseudomonadota</taxon>
        <taxon>Gammaproteobacteria</taxon>
        <taxon>Oceanospirillales</taxon>
        <taxon>Pleioneaceae</taxon>
        <taxon>Pleionea</taxon>
    </lineage>
</organism>
<dbReference type="GO" id="GO:0008233">
    <property type="term" value="F:peptidase activity"/>
    <property type="evidence" value="ECO:0007669"/>
    <property type="project" value="InterPro"/>
</dbReference>
<gene>
    <name evidence="2" type="ORF">Q9312_03170</name>
</gene>
<protein>
    <submittedName>
        <fullName evidence="2">M15 family metallopeptidase</fullName>
    </submittedName>
</protein>
<accession>A0AA51RUX1</accession>
<dbReference type="CDD" id="cd14845">
    <property type="entry name" value="L-Ala-D-Glu_peptidase_like"/>
    <property type="match status" value="1"/>
</dbReference>
<dbReference type="Pfam" id="PF02557">
    <property type="entry name" value="VanY"/>
    <property type="match status" value="1"/>
</dbReference>
<dbReference type="RefSeq" id="WP_309203096.1">
    <property type="nucleotide sequence ID" value="NZ_CP133548.1"/>
</dbReference>
<proteinExistence type="predicted"/>
<dbReference type="InterPro" id="IPR003709">
    <property type="entry name" value="VanY-like_core_dom"/>
</dbReference>
<evidence type="ECO:0000313" key="2">
    <source>
        <dbReference type="EMBL" id="WMS87929.1"/>
    </source>
</evidence>
<dbReference type="EMBL" id="CP133548">
    <property type="protein sequence ID" value="WMS87929.1"/>
    <property type="molecule type" value="Genomic_DNA"/>
</dbReference>
<dbReference type="KEGG" id="plei:Q9312_03170"/>
<sequence length="178" mass="20509">MSRKIEDLELTFQEKTKQLLANCEQLGYPMRPFCTLRSPFEQGKLWRQSRTTQQVVQQIKTFQQNGAPFLAHCIESVGPQNGRHVTNALPGFSWHQWGEAVDCFWLIDGSAEWSTRRKVSGKNGYQVYAEQAKLLGLTAGGFWRSFKDWPHVQLKKLANPSRGFSLEQINSIMEQRFS</sequence>
<dbReference type="AlphaFoldDB" id="A0AA51RUX1"/>